<protein>
    <submittedName>
        <fullName evidence="1">Uncharacterized protein</fullName>
    </submittedName>
</protein>
<accession>A0A0L7M9H2</accession>
<organism evidence="1 2">
    <name type="scientific">Plasmodium falciparum (isolate Dd2)</name>
    <dbReference type="NCBI Taxonomy" id="57267"/>
    <lineage>
        <taxon>Eukaryota</taxon>
        <taxon>Sar</taxon>
        <taxon>Alveolata</taxon>
        <taxon>Apicomplexa</taxon>
        <taxon>Aconoidasida</taxon>
        <taxon>Haemosporida</taxon>
        <taxon>Plasmodiidae</taxon>
        <taxon>Plasmodium</taxon>
        <taxon>Plasmodium (Laverania)</taxon>
    </lineage>
</organism>
<feature type="non-terminal residue" evidence="1">
    <location>
        <position position="1"/>
    </location>
</feature>
<feature type="non-terminal residue" evidence="1">
    <location>
        <position position="114"/>
    </location>
</feature>
<dbReference type="EMBL" id="GG702501">
    <property type="protein sequence ID" value="KOB89471.1"/>
    <property type="molecule type" value="Genomic_DNA"/>
</dbReference>
<reference evidence="2" key="1">
    <citation type="submission" date="2006-09" db="EMBL/GenBank/DDBJ databases">
        <title>Annotation of Plasmodium falciparum Dd2.</title>
        <authorList>
            <consortium name="The Broad Institute Genome Sequencing Platform"/>
            <person name="Volkman S.K."/>
            <person name="Neafsey D.E."/>
            <person name="Dash A.P."/>
            <person name="Chitnis C.E."/>
            <person name="Hartl D.L."/>
            <person name="Young S.K."/>
            <person name="Zeng Q."/>
            <person name="Koehrsen M."/>
            <person name="Alvarado L."/>
            <person name="Berlin A."/>
            <person name="Borenstein D."/>
            <person name="Chapman S.B."/>
            <person name="Chen Z."/>
            <person name="Engels R."/>
            <person name="Freedman E."/>
            <person name="Gellesch M."/>
            <person name="Goldberg J."/>
            <person name="Griggs A."/>
            <person name="Gujja S."/>
            <person name="Heilman E.R."/>
            <person name="Heiman D.I."/>
            <person name="Howarth C."/>
            <person name="Jen D."/>
            <person name="Larson L."/>
            <person name="Mehta T."/>
            <person name="Neiman D."/>
            <person name="Park D."/>
            <person name="Pearson M."/>
            <person name="Roberts A."/>
            <person name="Saif S."/>
            <person name="Shea T."/>
            <person name="Shenoy N."/>
            <person name="Sisk P."/>
            <person name="Stolte C."/>
            <person name="Sykes S."/>
            <person name="Walk T."/>
            <person name="White J."/>
            <person name="Yandava C."/>
            <person name="Haas B."/>
            <person name="Henn M.R."/>
            <person name="Nusbaum C."/>
            <person name="Birren B."/>
        </authorList>
    </citation>
    <scope>NUCLEOTIDE SEQUENCE [LARGE SCALE GENOMIC DNA]</scope>
</reference>
<evidence type="ECO:0000313" key="2">
    <source>
        <dbReference type="Proteomes" id="UP000054282"/>
    </source>
</evidence>
<gene>
    <name evidence="1" type="ORF">PFDG_05020</name>
</gene>
<reference evidence="2" key="2">
    <citation type="submission" date="2006-09" db="EMBL/GenBank/DDBJ databases">
        <title>The genome sequence of Plasmodium falciparum Dd2.</title>
        <authorList>
            <consortium name="The Broad Institute Genome Sequencing Platform"/>
            <person name="Birren B."/>
            <person name="Lander E."/>
            <person name="Galagan J."/>
            <person name="Nusbaum C."/>
            <person name="Devon K."/>
            <person name="Henn M."/>
            <person name="Jaffe D."/>
            <person name="Butler J."/>
            <person name="Alvarez P."/>
            <person name="Gnerre S."/>
            <person name="Grabherr M."/>
            <person name="Kleber M."/>
            <person name="Mauceli E."/>
            <person name="Brockman W."/>
            <person name="MacCallum I.A."/>
            <person name="Rounsley S."/>
            <person name="Young S."/>
            <person name="LaButti K."/>
            <person name="Pushparaj V."/>
            <person name="DeCaprio D."/>
            <person name="Crawford M."/>
            <person name="Koehrsen M."/>
            <person name="Engels R."/>
            <person name="Montgomery P."/>
            <person name="Pearson M."/>
            <person name="Howarth C."/>
            <person name="Larson L."/>
            <person name="Luoma S."/>
            <person name="White J."/>
            <person name="Kodira C."/>
            <person name="Zeng Q."/>
            <person name="O'Leary S."/>
            <person name="Yandava C."/>
            <person name="Alvarado L."/>
            <person name="Wirth D."/>
            <person name="Volkman S."/>
            <person name="Hartl D."/>
        </authorList>
    </citation>
    <scope>NUCLEOTIDE SEQUENCE [LARGE SCALE GENOMIC DNA]</scope>
</reference>
<sequence length="114" mass="12977">RKEGASITEIKHIYTHNINYGGVTNLVPYDDKIVATINNMVKRKKASKEESKKGRKQESNVKQRETMLFVELVSFTPRSWNKTCGCLARVNYISNYYLYVFSGDYAGVGDIISS</sequence>
<proteinExistence type="predicted"/>
<evidence type="ECO:0000313" key="1">
    <source>
        <dbReference type="EMBL" id="KOB89471.1"/>
    </source>
</evidence>
<dbReference type="AlphaFoldDB" id="A0A0L7M9H2"/>
<dbReference type="Proteomes" id="UP000054282">
    <property type="component" value="Unassembled WGS sequence"/>
</dbReference>
<name>A0A0L7M9H2_PLAF4</name>
<dbReference type="KEGG" id="pfd:PFDG_05020"/>